<dbReference type="SUPFAM" id="SSF141091">
    <property type="entry name" value="L21p-like"/>
    <property type="match status" value="1"/>
</dbReference>
<gene>
    <name evidence="4 7" type="primary">rplU</name>
    <name evidence="7" type="ORF">Y958_11365</name>
</gene>
<dbReference type="InterPro" id="IPR001787">
    <property type="entry name" value="Ribosomal_bL21"/>
</dbReference>
<evidence type="ECO:0000256" key="1">
    <source>
        <dbReference type="ARBA" id="ARBA00008563"/>
    </source>
</evidence>
<keyword evidence="4 5" id="KW-0699">rRNA-binding</keyword>
<dbReference type="GO" id="GO:0006412">
    <property type="term" value="P:translation"/>
    <property type="evidence" value="ECO:0007669"/>
    <property type="project" value="UniProtKB-UniRule"/>
</dbReference>
<comment type="similarity">
    <text evidence="1 4 5">Belongs to the bacterial ribosomal protein bL21 family.</text>
</comment>
<proteinExistence type="inferred from homology"/>
<feature type="transmembrane region" description="Helical" evidence="6">
    <location>
        <begin position="53"/>
        <end position="75"/>
    </location>
</feature>
<keyword evidence="8" id="KW-1185">Reference proteome</keyword>
<dbReference type="AlphaFoldDB" id="A0A248JS69"/>
<name>A0A248JS69_9PROT</name>
<dbReference type="HAMAP" id="MF_01363">
    <property type="entry name" value="Ribosomal_bL21"/>
    <property type="match status" value="1"/>
</dbReference>
<evidence type="ECO:0000313" key="7">
    <source>
        <dbReference type="EMBL" id="ASG21360.1"/>
    </source>
</evidence>
<comment type="function">
    <text evidence="4 5">This protein binds to 23S rRNA in the presence of protein L20.</text>
</comment>
<dbReference type="NCBIfam" id="TIGR00061">
    <property type="entry name" value="L21"/>
    <property type="match status" value="1"/>
</dbReference>
<evidence type="ECO:0000256" key="2">
    <source>
        <dbReference type="ARBA" id="ARBA00022980"/>
    </source>
</evidence>
<keyword evidence="6" id="KW-1133">Transmembrane helix</keyword>
<evidence type="ECO:0000256" key="5">
    <source>
        <dbReference type="RuleBase" id="RU000562"/>
    </source>
</evidence>
<keyword evidence="6" id="KW-0812">Transmembrane</keyword>
<dbReference type="PANTHER" id="PTHR21349:SF0">
    <property type="entry name" value="LARGE RIBOSOMAL SUBUNIT PROTEIN BL21M"/>
    <property type="match status" value="1"/>
</dbReference>
<evidence type="ECO:0000313" key="8">
    <source>
        <dbReference type="Proteomes" id="UP000197153"/>
    </source>
</evidence>
<dbReference type="Pfam" id="PF00829">
    <property type="entry name" value="Ribosomal_L21p"/>
    <property type="match status" value="1"/>
</dbReference>
<dbReference type="KEGG" id="nao:Y958_11365"/>
<dbReference type="InterPro" id="IPR028909">
    <property type="entry name" value="bL21-like"/>
</dbReference>
<dbReference type="GO" id="GO:0003735">
    <property type="term" value="F:structural constituent of ribosome"/>
    <property type="evidence" value="ECO:0007669"/>
    <property type="project" value="InterPro"/>
</dbReference>
<dbReference type="Proteomes" id="UP000197153">
    <property type="component" value="Chromosome 1"/>
</dbReference>
<dbReference type="EMBL" id="CP022110">
    <property type="protein sequence ID" value="ASG21360.1"/>
    <property type="molecule type" value="Genomic_DNA"/>
</dbReference>
<comment type="subunit">
    <text evidence="4">Part of the 50S ribosomal subunit. Contacts protein L20.</text>
</comment>
<keyword evidence="4 5" id="KW-0694">RNA-binding</keyword>
<dbReference type="GO" id="GO:0019843">
    <property type="term" value="F:rRNA binding"/>
    <property type="evidence" value="ECO:0007669"/>
    <property type="project" value="UniProtKB-UniRule"/>
</dbReference>
<keyword evidence="2 4" id="KW-0689">Ribosomal protein</keyword>
<dbReference type="InterPro" id="IPR036164">
    <property type="entry name" value="bL21-like_sf"/>
</dbReference>
<protein>
    <recommendedName>
        <fullName evidence="4">Large ribosomal subunit protein bL21</fullName>
    </recommendedName>
</protein>
<keyword evidence="3 4" id="KW-0687">Ribonucleoprotein</keyword>
<dbReference type="PANTHER" id="PTHR21349">
    <property type="entry name" value="50S RIBOSOMAL PROTEIN L21"/>
    <property type="match status" value="1"/>
</dbReference>
<evidence type="ECO:0000256" key="6">
    <source>
        <dbReference type="SAM" id="Phobius"/>
    </source>
</evidence>
<organism evidence="7 8">
    <name type="scientific">Nitrospirillum viridazoti CBAmc</name>
    <dbReference type="NCBI Taxonomy" id="1441467"/>
    <lineage>
        <taxon>Bacteria</taxon>
        <taxon>Pseudomonadati</taxon>
        <taxon>Pseudomonadota</taxon>
        <taxon>Alphaproteobacteria</taxon>
        <taxon>Rhodospirillales</taxon>
        <taxon>Azospirillaceae</taxon>
        <taxon>Nitrospirillum</taxon>
        <taxon>Nitrospirillum viridazoti</taxon>
    </lineage>
</organism>
<evidence type="ECO:0000256" key="3">
    <source>
        <dbReference type="ARBA" id="ARBA00023274"/>
    </source>
</evidence>
<sequence length="105" mass="11146">MFAVIRTGGKQYKVAAGDVIKVEKLAGDAGASLKLDEVLLVSDAGNTTVGTPLVAGAAVTATVVAQAHAPHIIIFKKKRRQNYRRKNGHRQDLTILRITDIQAGA</sequence>
<keyword evidence="6" id="KW-0472">Membrane</keyword>
<dbReference type="GO" id="GO:0005737">
    <property type="term" value="C:cytoplasm"/>
    <property type="evidence" value="ECO:0007669"/>
    <property type="project" value="UniProtKB-ARBA"/>
</dbReference>
<accession>A0A248JS69</accession>
<reference evidence="7 8" key="1">
    <citation type="submission" date="2017-06" db="EMBL/GenBank/DDBJ databases">
        <title>Complete genome sequence of Nitrospirillum amazonense strain CBAmC, an endophytic nitrogen-fixing and plant growth-promoting bacterium, isolated from sugarcane.</title>
        <authorList>
            <person name="Schwab S."/>
            <person name="dos Santos Teixeira K.R."/>
            <person name="Simoes Araujo J.L."/>
            <person name="Soares Vidal M."/>
            <person name="Borges de Freitas H.R."/>
            <person name="Rivello Crivelaro A.L."/>
            <person name="Bueno de Camargo Nunes A."/>
            <person name="dos Santos C.M."/>
            <person name="Palmeira da Silva Rosa D."/>
            <person name="da Silva Padilha D."/>
            <person name="da Silva E."/>
            <person name="Araujo Terra L."/>
            <person name="Soares Mendes V."/>
            <person name="Farinelli L."/>
            <person name="Magalhaes Cruz L."/>
            <person name="Baldani J.I."/>
        </authorList>
    </citation>
    <scope>NUCLEOTIDE SEQUENCE [LARGE SCALE GENOMIC DNA]</scope>
    <source>
        <strain evidence="7 8">CBAmC</strain>
    </source>
</reference>
<dbReference type="GO" id="GO:1990904">
    <property type="term" value="C:ribonucleoprotein complex"/>
    <property type="evidence" value="ECO:0007669"/>
    <property type="project" value="UniProtKB-KW"/>
</dbReference>
<dbReference type="RefSeq" id="WP_004272539.1">
    <property type="nucleotide sequence ID" value="NZ_CP022110.1"/>
</dbReference>
<dbReference type="GO" id="GO:0005840">
    <property type="term" value="C:ribosome"/>
    <property type="evidence" value="ECO:0007669"/>
    <property type="project" value="UniProtKB-KW"/>
</dbReference>
<evidence type="ECO:0000256" key="4">
    <source>
        <dbReference type="HAMAP-Rule" id="MF_01363"/>
    </source>
</evidence>